<dbReference type="OrthoDB" id="6637242at2"/>
<dbReference type="Proteomes" id="UP000182360">
    <property type="component" value="Unassembled WGS sequence"/>
</dbReference>
<evidence type="ECO:0000313" key="1">
    <source>
        <dbReference type="EMBL" id="SEQ45269.1"/>
    </source>
</evidence>
<dbReference type="RefSeq" id="WP_074643399.1">
    <property type="nucleotide sequence ID" value="NZ_FOFU01000004.1"/>
</dbReference>
<name>A0A1H9G578_9SPIR</name>
<reference evidence="1 2" key="1">
    <citation type="submission" date="2016-10" db="EMBL/GenBank/DDBJ databases">
        <authorList>
            <person name="de Groot N.N."/>
        </authorList>
    </citation>
    <scope>NUCLEOTIDE SEQUENCE [LARGE SCALE GENOMIC DNA]</scope>
    <source>
        <strain evidence="1 2">B25</strain>
    </source>
</reference>
<keyword evidence="2" id="KW-1185">Reference proteome</keyword>
<organism evidence="1 2">
    <name type="scientific">Treponema bryantii</name>
    <dbReference type="NCBI Taxonomy" id="163"/>
    <lineage>
        <taxon>Bacteria</taxon>
        <taxon>Pseudomonadati</taxon>
        <taxon>Spirochaetota</taxon>
        <taxon>Spirochaetia</taxon>
        <taxon>Spirochaetales</taxon>
        <taxon>Treponemataceae</taxon>
        <taxon>Treponema</taxon>
    </lineage>
</organism>
<dbReference type="EMBL" id="FOFU01000004">
    <property type="protein sequence ID" value="SEQ45269.1"/>
    <property type="molecule type" value="Genomic_DNA"/>
</dbReference>
<gene>
    <name evidence="1" type="ORF">SAMN04487977_104287</name>
</gene>
<sequence length="327" mass="36948">MANEINISNEEEFINFLSKIDNEEYLKSTVLKADKLSVSMKIEGDKFNSSLTGSLIKALADYQDKVYHIYRTQKYGPSSNKQLTEEELRALEIKVEIRPGCTEAVLSFVKDIIPEVVKNMTGQEISNTAIAITGIVVGAWALKGIVVPTITNAFKTKRKEIDAKIEIAKTEKEREYLTSIQSITHDAIEGMRSVANGLAVTAPERIAIDDKPITTNEAEKIADEMKKPRRPPKSDGLPDFYTVQGEFRVLNINYEKSVTLMKAEHIESKVVYDNISLMDGWMTEENLKILKDAQERDPIWFRIILSRDGRSKNFLKNIDVNSIGKKD</sequence>
<proteinExistence type="predicted"/>
<accession>A0A1H9G578</accession>
<protein>
    <submittedName>
        <fullName evidence="1">Uncharacterized protein</fullName>
    </submittedName>
</protein>
<dbReference type="AlphaFoldDB" id="A0A1H9G578"/>
<evidence type="ECO:0000313" key="2">
    <source>
        <dbReference type="Proteomes" id="UP000182360"/>
    </source>
</evidence>